<feature type="transmembrane region" description="Helical" evidence="8">
    <location>
        <begin position="270"/>
        <end position="292"/>
    </location>
</feature>
<feature type="transmembrane region" description="Helical" evidence="8">
    <location>
        <begin position="335"/>
        <end position="356"/>
    </location>
</feature>
<organism evidence="9 10">
    <name type="scientific">Paenibacillus tyrfis</name>
    <dbReference type="NCBI Taxonomy" id="1501230"/>
    <lineage>
        <taxon>Bacteria</taxon>
        <taxon>Bacillati</taxon>
        <taxon>Bacillota</taxon>
        <taxon>Bacilli</taxon>
        <taxon>Bacillales</taxon>
        <taxon>Paenibacillaceae</taxon>
        <taxon>Paenibacillus</taxon>
    </lineage>
</organism>
<comment type="caution">
    <text evidence="9">The sequence shown here is derived from an EMBL/GenBank/DDBJ whole genome shotgun (WGS) entry which is preliminary data.</text>
</comment>
<feature type="transmembrane region" description="Helical" evidence="8">
    <location>
        <begin position="122"/>
        <end position="143"/>
    </location>
</feature>
<dbReference type="GO" id="GO:0016020">
    <property type="term" value="C:membrane"/>
    <property type="evidence" value="ECO:0007669"/>
    <property type="project" value="UniProtKB-SubCell"/>
</dbReference>
<sequence length="367" mass="42522">MKKYAFNEITLMQYILAIHGMQVGIGVFQLPRLLAEKAGTDGWISLFIGWLVALAVSLVIIRVMKYYPEGTILELLSHYFGRWAGKLGALVFCAYFFYFFFIVVVRAVLFLKLWILPQTPDAMIMVLFLIPSYLIVPGGVRILGRYAELVFYMALWLPFFYLLPLSVSHHWLHLLPVLKTDWKTIMETSLSTIVSFLGFETAFFLYPFLQKKQSASKGMIVANILTMIVYLGVTLICFVFFSPDEITRYNEPTLSVLKVTELRFVERMEIVFLAFYLFILSTTTMPMMYLTIFCSNWLFGTKAIRRHFLVVAAVVIAYVVFYVPTFPQSDKSQKIFGNIALYLIVGFPFALWFVLWMKTRFTRRKLA</sequence>
<dbReference type="Pfam" id="PF03845">
    <property type="entry name" value="Spore_permease"/>
    <property type="match status" value="1"/>
</dbReference>
<dbReference type="Gene3D" id="1.20.1740.10">
    <property type="entry name" value="Amino acid/polyamine transporter I"/>
    <property type="match status" value="1"/>
</dbReference>
<keyword evidence="5 8" id="KW-0812">Transmembrane</keyword>
<dbReference type="GO" id="GO:0009847">
    <property type="term" value="P:spore germination"/>
    <property type="evidence" value="ECO:0007669"/>
    <property type="project" value="InterPro"/>
</dbReference>
<name>A0A081P7K9_9BACL</name>
<reference evidence="9 10" key="1">
    <citation type="submission" date="2014-06" db="EMBL/GenBank/DDBJ databases">
        <title>Draft genome sequence of Paenibacillus sp. MSt1.</title>
        <authorList>
            <person name="Aw Y.K."/>
            <person name="Ong K.S."/>
            <person name="Gan H.M."/>
            <person name="Lee S.M."/>
        </authorList>
    </citation>
    <scope>NUCLEOTIDE SEQUENCE [LARGE SCALE GENOMIC DNA]</scope>
    <source>
        <strain evidence="9 10">MSt1</strain>
    </source>
</reference>
<dbReference type="PANTHER" id="PTHR34975:SF2">
    <property type="entry name" value="SPORE GERMINATION PROTEIN A2"/>
    <property type="match status" value="1"/>
</dbReference>
<gene>
    <name evidence="9" type="ORF">ET33_33125</name>
</gene>
<evidence type="ECO:0000256" key="5">
    <source>
        <dbReference type="ARBA" id="ARBA00022692"/>
    </source>
</evidence>
<proteinExistence type="inferred from homology"/>
<evidence type="ECO:0000256" key="8">
    <source>
        <dbReference type="SAM" id="Phobius"/>
    </source>
</evidence>
<dbReference type="InterPro" id="IPR004761">
    <property type="entry name" value="Spore_GerAB"/>
</dbReference>
<comment type="subcellular location">
    <subcellularLocation>
        <location evidence="1">Membrane</location>
        <topology evidence="1">Multi-pass membrane protein</topology>
    </subcellularLocation>
</comment>
<evidence type="ECO:0000256" key="1">
    <source>
        <dbReference type="ARBA" id="ARBA00004141"/>
    </source>
</evidence>
<dbReference type="RefSeq" id="WP_036679638.1">
    <property type="nucleotide sequence ID" value="NZ_FYEP01000001.1"/>
</dbReference>
<evidence type="ECO:0000256" key="2">
    <source>
        <dbReference type="ARBA" id="ARBA00007998"/>
    </source>
</evidence>
<evidence type="ECO:0000256" key="6">
    <source>
        <dbReference type="ARBA" id="ARBA00022989"/>
    </source>
</evidence>
<keyword evidence="7 8" id="KW-0472">Membrane</keyword>
<evidence type="ECO:0000313" key="10">
    <source>
        <dbReference type="Proteomes" id="UP000028123"/>
    </source>
</evidence>
<keyword evidence="6 8" id="KW-1133">Transmembrane helix</keyword>
<dbReference type="NCBIfam" id="TIGR00912">
    <property type="entry name" value="2A0309"/>
    <property type="match status" value="1"/>
</dbReference>
<feature type="transmembrane region" description="Helical" evidence="8">
    <location>
        <begin position="43"/>
        <end position="67"/>
    </location>
</feature>
<evidence type="ECO:0000256" key="4">
    <source>
        <dbReference type="ARBA" id="ARBA00022544"/>
    </source>
</evidence>
<evidence type="ECO:0000256" key="7">
    <source>
        <dbReference type="ARBA" id="ARBA00023136"/>
    </source>
</evidence>
<keyword evidence="3" id="KW-0813">Transport</keyword>
<feature type="transmembrane region" description="Helical" evidence="8">
    <location>
        <begin position="12"/>
        <end position="31"/>
    </location>
</feature>
<dbReference type="OrthoDB" id="2380120at2"/>
<dbReference type="PANTHER" id="PTHR34975">
    <property type="entry name" value="SPORE GERMINATION PROTEIN A2"/>
    <property type="match status" value="1"/>
</dbReference>
<feature type="transmembrane region" description="Helical" evidence="8">
    <location>
        <begin position="221"/>
        <end position="241"/>
    </location>
</feature>
<evidence type="ECO:0000313" key="9">
    <source>
        <dbReference type="EMBL" id="KEQ26682.1"/>
    </source>
</evidence>
<feature type="transmembrane region" description="Helical" evidence="8">
    <location>
        <begin position="150"/>
        <end position="172"/>
    </location>
</feature>
<evidence type="ECO:0000256" key="3">
    <source>
        <dbReference type="ARBA" id="ARBA00022448"/>
    </source>
</evidence>
<dbReference type="AlphaFoldDB" id="A0A081P7K9"/>
<accession>A0A081P7K9</accession>
<comment type="similarity">
    <text evidence="2">Belongs to the amino acid-polyamine-organocation (APC) superfamily. Spore germination protein (SGP) (TC 2.A.3.9) family.</text>
</comment>
<keyword evidence="10" id="KW-1185">Reference proteome</keyword>
<feature type="transmembrane region" description="Helical" evidence="8">
    <location>
        <begin position="304"/>
        <end position="323"/>
    </location>
</feature>
<keyword evidence="4" id="KW-0309">Germination</keyword>
<feature type="transmembrane region" description="Helical" evidence="8">
    <location>
        <begin position="87"/>
        <end position="116"/>
    </location>
</feature>
<feature type="transmembrane region" description="Helical" evidence="8">
    <location>
        <begin position="192"/>
        <end position="209"/>
    </location>
</feature>
<dbReference type="EMBL" id="JNVM01000006">
    <property type="protein sequence ID" value="KEQ26682.1"/>
    <property type="molecule type" value="Genomic_DNA"/>
</dbReference>
<dbReference type="Proteomes" id="UP000028123">
    <property type="component" value="Unassembled WGS sequence"/>
</dbReference>
<dbReference type="eggNOG" id="COG0814">
    <property type="taxonomic scope" value="Bacteria"/>
</dbReference>
<protein>
    <submittedName>
        <fullName evidence="9">Spore gernimation protein</fullName>
    </submittedName>
</protein>